<dbReference type="PANTHER" id="PTHR23290:SF0">
    <property type="entry name" value="RRNA N6-ADENOSINE-METHYLTRANSFERASE METTL5"/>
    <property type="match status" value="1"/>
</dbReference>
<dbReference type="InterPro" id="IPR051720">
    <property type="entry name" value="rRNA_MeTrfase/Polyamine_Synth"/>
</dbReference>
<dbReference type="AlphaFoldDB" id="A0A7J7HXU3"/>
<protein>
    <submittedName>
        <fullName evidence="1">Uncharacterized protein</fullName>
    </submittedName>
</protein>
<accession>A0A7J7HXU3</accession>
<evidence type="ECO:0000313" key="2">
    <source>
        <dbReference type="Proteomes" id="UP000593564"/>
    </source>
</evidence>
<dbReference type="InterPro" id="IPR029063">
    <property type="entry name" value="SAM-dependent_MTases_sf"/>
</dbReference>
<dbReference type="GO" id="GO:0008988">
    <property type="term" value="F:rRNA (adenine-N6-)-methyltransferase activity"/>
    <property type="evidence" value="ECO:0007669"/>
    <property type="project" value="TreeGrafter"/>
</dbReference>
<dbReference type="EMBL" id="JACBKZ010000002">
    <property type="protein sequence ID" value="KAF5957061.1"/>
    <property type="molecule type" value="Genomic_DNA"/>
</dbReference>
<organism evidence="1 2">
    <name type="scientific">Camellia sinensis</name>
    <name type="common">Tea plant</name>
    <name type="synonym">Thea sinensis</name>
    <dbReference type="NCBI Taxonomy" id="4442"/>
    <lineage>
        <taxon>Eukaryota</taxon>
        <taxon>Viridiplantae</taxon>
        <taxon>Streptophyta</taxon>
        <taxon>Embryophyta</taxon>
        <taxon>Tracheophyta</taxon>
        <taxon>Spermatophyta</taxon>
        <taxon>Magnoliopsida</taxon>
        <taxon>eudicotyledons</taxon>
        <taxon>Gunneridae</taxon>
        <taxon>Pentapetalae</taxon>
        <taxon>asterids</taxon>
        <taxon>Ericales</taxon>
        <taxon>Theaceae</taxon>
        <taxon>Camellia</taxon>
    </lineage>
</organism>
<reference evidence="2" key="1">
    <citation type="journal article" date="2020" name="Nat. Commun.">
        <title>Genome assembly of wild tea tree DASZ reveals pedigree and selection history of tea varieties.</title>
        <authorList>
            <person name="Zhang W."/>
            <person name="Zhang Y."/>
            <person name="Qiu H."/>
            <person name="Guo Y."/>
            <person name="Wan H."/>
            <person name="Zhang X."/>
            <person name="Scossa F."/>
            <person name="Alseekh S."/>
            <person name="Zhang Q."/>
            <person name="Wang P."/>
            <person name="Xu L."/>
            <person name="Schmidt M.H."/>
            <person name="Jia X."/>
            <person name="Li D."/>
            <person name="Zhu A."/>
            <person name="Guo F."/>
            <person name="Chen W."/>
            <person name="Ni D."/>
            <person name="Usadel B."/>
            <person name="Fernie A.R."/>
            <person name="Wen W."/>
        </authorList>
    </citation>
    <scope>NUCLEOTIDE SEQUENCE [LARGE SCALE GENOMIC DNA]</scope>
    <source>
        <strain evidence="2">cv. G240</strain>
    </source>
</reference>
<dbReference type="Proteomes" id="UP000593564">
    <property type="component" value="Unassembled WGS sequence"/>
</dbReference>
<gene>
    <name evidence="1" type="ORF">HYC85_004286</name>
</gene>
<proteinExistence type="predicted"/>
<reference evidence="1 2" key="2">
    <citation type="submission" date="2020-07" db="EMBL/GenBank/DDBJ databases">
        <title>Genome assembly of wild tea tree DASZ reveals pedigree and selection history of tea varieties.</title>
        <authorList>
            <person name="Zhang W."/>
        </authorList>
    </citation>
    <scope>NUCLEOTIDE SEQUENCE [LARGE SCALE GENOMIC DNA]</scope>
    <source>
        <strain evidence="2">cv. G240</strain>
        <tissue evidence="1">Leaf</tissue>
    </source>
</reference>
<name>A0A7J7HXU3_CAMSI</name>
<comment type="caution">
    <text evidence="1">The sequence shown here is derived from an EMBL/GenBank/DDBJ whole genome shotgun (WGS) entry which is preliminary data.</text>
</comment>
<dbReference type="PANTHER" id="PTHR23290">
    <property type="entry name" value="RRNA N6-ADENOSINE-METHYLTRANSFERASE METTL5"/>
    <property type="match status" value="1"/>
</dbReference>
<evidence type="ECO:0000313" key="1">
    <source>
        <dbReference type="EMBL" id="KAF5957061.1"/>
    </source>
</evidence>
<keyword evidence="2" id="KW-1185">Reference proteome</keyword>
<sequence>MPLDVEFVQIDVRNLRWRGPIVDTVVMNPLFGTGKKGADMDFLFATLKVKLNPSLAVAWLCLGTDNQPEIAEESIKHAKETRNATGLVAPAIVAGLGALTHTLGTLVPVIEASGFAASATTTVIGTVVSSFR</sequence>
<dbReference type="Gene3D" id="3.40.50.150">
    <property type="entry name" value="Vaccinia Virus protein VP39"/>
    <property type="match status" value="1"/>
</dbReference>